<dbReference type="Gene3D" id="3.40.50.10140">
    <property type="entry name" value="Toll/interleukin-1 receptor homology (TIR) domain"/>
    <property type="match status" value="1"/>
</dbReference>
<dbReference type="SUPFAM" id="SSF52540">
    <property type="entry name" value="P-loop containing nucleoside triphosphate hydrolases"/>
    <property type="match status" value="1"/>
</dbReference>
<dbReference type="InterPro" id="IPR027417">
    <property type="entry name" value="P-loop_NTPase"/>
</dbReference>
<dbReference type="PANTHER" id="PTHR11017:SF388">
    <property type="entry name" value="TIR DOMAIN-CONTAINING PROTEIN"/>
    <property type="match status" value="1"/>
</dbReference>
<evidence type="ECO:0000256" key="1">
    <source>
        <dbReference type="ARBA" id="ARBA00022614"/>
    </source>
</evidence>
<dbReference type="AlphaFoldDB" id="A0A8X7VJB0"/>
<organism evidence="5 6">
    <name type="scientific">Brassica carinata</name>
    <name type="common">Ethiopian mustard</name>
    <name type="synonym">Abyssinian cabbage</name>
    <dbReference type="NCBI Taxonomy" id="52824"/>
    <lineage>
        <taxon>Eukaryota</taxon>
        <taxon>Viridiplantae</taxon>
        <taxon>Streptophyta</taxon>
        <taxon>Embryophyta</taxon>
        <taxon>Tracheophyta</taxon>
        <taxon>Spermatophyta</taxon>
        <taxon>Magnoliopsida</taxon>
        <taxon>eudicotyledons</taxon>
        <taxon>Gunneridae</taxon>
        <taxon>Pentapetalae</taxon>
        <taxon>rosids</taxon>
        <taxon>malvids</taxon>
        <taxon>Brassicales</taxon>
        <taxon>Brassicaceae</taxon>
        <taxon>Brassiceae</taxon>
        <taxon>Brassica</taxon>
    </lineage>
</organism>
<dbReference type="InterPro" id="IPR044974">
    <property type="entry name" value="Disease_R_plants"/>
</dbReference>
<keyword evidence="3" id="KW-0520">NAD</keyword>
<evidence type="ECO:0000259" key="4">
    <source>
        <dbReference type="PROSITE" id="PS50104"/>
    </source>
</evidence>
<keyword evidence="1" id="KW-0433">Leucine-rich repeat</keyword>
<dbReference type="FunFam" id="3.40.50.10140:FF:000007">
    <property type="entry name" value="Disease resistance protein (TIR-NBS-LRR class)"/>
    <property type="match status" value="1"/>
</dbReference>
<evidence type="ECO:0000313" key="6">
    <source>
        <dbReference type="Proteomes" id="UP000886595"/>
    </source>
</evidence>
<dbReference type="InterPro" id="IPR000157">
    <property type="entry name" value="TIR_dom"/>
</dbReference>
<dbReference type="PROSITE" id="PS50104">
    <property type="entry name" value="TIR"/>
    <property type="match status" value="1"/>
</dbReference>
<dbReference type="InterPro" id="IPR011713">
    <property type="entry name" value="Leu-rich_rpt_3"/>
</dbReference>
<dbReference type="SMART" id="SM00255">
    <property type="entry name" value="TIR"/>
    <property type="match status" value="1"/>
</dbReference>
<dbReference type="InterPro" id="IPR035897">
    <property type="entry name" value="Toll_tir_struct_dom_sf"/>
</dbReference>
<evidence type="ECO:0000313" key="5">
    <source>
        <dbReference type="EMBL" id="KAG2312272.1"/>
    </source>
</evidence>
<protein>
    <recommendedName>
        <fullName evidence="4">TIR domain-containing protein</fullName>
    </recommendedName>
</protein>
<dbReference type="EMBL" id="JAAMPC010000005">
    <property type="protein sequence ID" value="KAG2312272.1"/>
    <property type="molecule type" value="Genomic_DNA"/>
</dbReference>
<dbReference type="GO" id="GO:0043531">
    <property type="term" value="F:ADP binding"/>
    <property type="evidence" value="ECO:0007669"/>
    <property type="project" value="InterPro"/>
</dbReference>
<keyword evidence="6" id="KW-1185">Reference proteome</keyword>
<evidence type="ECO:0000256" key="3">
    <source>
        <dbReference type="ARBA" id="ARBA00023027"/>
    </source>
</evidence>
<dbReference type="InterPro" id="IPR042197">
    <property type="entry name" value="Apaf_helical"/>
</dbReference>
<proteinExistence type="predicted"/>
<dbReference type="PANTHER" id="PTHR11017">
    <property type="entry name" value="LEUCINE-RICH REPEAT-CONTAINING PROTEIN"/>
    <property type="match status" value="1"/>
</dbReference>
<dbReference type="PRINTS" id="PR00364">
    <property type="entry name" value="DISEASERSIST"/>
</dbReference>
<evidence type="ECO:0000256" key="2">
    <source>
        <dbReference type="ARBA" id="ARBA00022737"/>
    </source>
</evidence>
<dbReference type="Proteomes" id="UP000886595">
    <property type="component" value="Unassembled WGS sequence"/>
</dbReference>
<dbReference type="Pfam" id="PF23282">
    <property type="entry name" value="WHD_ROQ1"/>
    <property type="match status" value="1"/>
</dbReference>
<comment type="caution">
    <text evidence="5">The sequence shown here is derived from an EMBL/GenBank/DDBJ whole genome shotgun (WGS) entry which is preliminary data.</text>
</comment>
<dbReference type="OrthoDB" id="283575at2759"/>
<dbReference type="Gene3D" id="3.80.10.10">
    <property type="entry name" value="Ribonuclease Inhibitor"/>
    <property type="match status" value="2"/>
</dbReference>
<accession>A0A8X7VJB0</accession>
<dbReference type="Pfam" id="PF07725">
    <property type="entry name" value="LRR_3"/>
    <property type="match status" value="1"/>
</dbReference>
<dbReference type="Pfam" id="PF00931">
    <property type="entry name" value="NB-ARC"/>
    <property type="match status" value="1"/>
</dbReference>
<dbReference type="SUPFAM" id="SSF52058">
    <property type="entry name" value="L domain-like"/>
    <property type="match status" value="1"/>
</dbReference>
<keyword evidence="2" id="KW-0677">Repeat</keyword>
<dbReference type="InterPro" id="IPR002182">
    <property type="entry name" value="NB-ARC"/>
</dbReference>
<sequence length="1055" mass="119998">MASSSTNRLWIYDVFISFRGEDTRKTFVSHLDKALFARGIATFKDNRKLEVGDSIPDELCSAIGASRFAVVVISENYATSSWCLDELQQIMEDEEIEVVPIFYGVKPSQVRYQLGGFSLERYQDSELADKVPRWRKALTDIGNIKGKESTKCVDDATMIEEIVQRISSRLYSMLPIDFSDIVGMKAHMEALIPLLDMDSKEDSDARIIGISGAGGIGKTTIAKYLYEQLKIRFPSHHYFMENVAKLSGEHGLLYLQHQLLSNIFREENMKLESVEHGRQQLEFRLRHVKVFLVLDDVDDTKQVSALAKDIRWFGPGSRIIITTRDKRLLNSCGVYNVKYLDDDVALQLFERIAFQGDQPPSSDYYKDLSYRVSRLARGLPLALQAFGFYLQKSPLMEWNHALASFEYAPTQNIMRISNISYESLDEISKSAFLHVACLFNRDPILCVKTLLDRGEVVIKVLAEKSLIDISAVGLIDMHCLLKAVGRNTVILENSPSQNRILWDYRHIYQVLALKADTTKIEGVVLDVTPYVDDIEWELFKSMENLIFLKICNNKRYKGLVSKRSCNLKGIFLPCKLRLLHWDAYPFTALPSVVHFDCLVELNLCYSKITTLWSGTSPRLSHLKRLYLTGSKDLKELPDLQDAVCLEELMLEGCVSLTGIPESIYSLPHLQKVDMSNCDGLKNLRIIIGESEATSSLGRSLCVRSVCVDFIDAEPLVKEFRGISLTNLSVKGNLEIKLERLGGFAEHLCFITEQHIPHQLLTTPSYGFKSLDIVRFNCNKESGSFKCCSFSDFPWLTELNLINLNIQAIPDDIHHMQVLEKLDLSGNDFSGLPASMMLLSKLKHVMLCNCRMLETLPELYQLEALTLSDCTNLRTLVNLPQAEQNHGRYSLLELRVDNCKCIESLSDELSHFTKLTYLDISRHDFLTVPTSINDLSSLVTLCLNYCNKLKSLTELPMKIFSFSIDHYVQHLDLSPCFHWDQAYDQISRFPVGGHCEEVPVCACFQKSEILGTYNQGTRSLRSLPTKRFNFKTLKLMAYVVCTGMFICCRRRTVATK</sequence>
<dbReference type="InterPro" id="IPR058192">
    <property type="entry name" value="WHD_ROQ1-like"/>
</dbReference>
<dbReference type="SUPFAM" id="SSF52200">
    <property type="entry name" value="Toll/Interleukin receptor TIR domain"/>
    <property type="match status" value="1"/>
</dbReference>
<dbReference type="InterPro" id="IPR032675">
    <property type="entry name" value="LRR_dom_sf"/>
</dbReference>
<dbReference type="Pfam" id="PF01582">
    <property type="entry name" value="TIR"/>
    <property type="match status" value="1"/>
</dbReference>
<feature type="domain" description="TIR" evidence="4">
    <location>
        <begin position="10"/>
        <end position="170"/>
    </location>
</feature>
<dbReference type="GO" id="GO:0007165">
    <property type="term" value="P:signal transduction"/>
    <property type="evidence" value="ECO:0007669"/>
    <property type="project" value="InterPro"/>
</dbReference>
<reference evidence="5 6" key="1">
    <citation type="submission" date="2020-02" db="EMBL/GenBank/DDBJ databases">
        <authorList>
            <person name="Ma Q."/>
            <person name="Huang Y."/>
            <person name="Song X."/>
            <person name="Pei D."/>
        </authorList>
    </citation>
    <scope>NUCLEOTIDE SEQUENCE [LARGE SCALE GENOMIC DNA]</scope>
    <source>
        <strain evidence="5">Sxm20200214</strain>
        <tissue evidence="5">Leaf</tissue>
    </source>
</reference>
<dbReference type="Gene3D" id="3.40.50.300">
    <property type="entry name" value="P-loop containing nucleotide triphosphate hydrolases"/>
    <property type="match status" value="1"/>
</dbReference>
<gene>
    <name evidence="5" type="ORF">Bca52824_023829</name>
</gene>
<dbReference type="GO" id="GO:0006952">
    <property type="term" value="P:defense response"/>
    <property type="evidence" value="ECO:0007669"/>
    <property type="project" value="InterPro"/>
</dbReference>
<name>A0A8X7VJB0_BRACI</name>
<dbReference type="Gene3D" id="1.10.8.430">
    <property type="entry name" value="Helical domain of apoptotic protease-activating factors"/>
    <property type="match status" value="1"/>
</dbReference>